<feature type="binding site" evidence="14">
    <location>
        <position position="185"/>
    </location>
    <ligand>
        <name>L-threonine</name>
        <dbReference type="ChEBI" id="CHEBI:57926"/>
    </ligand>
</feature>
<evidence type="ECO:0000259" key="16">
    <source>
        <dbReference type="PROSITE" id="PS51163"/>
    </source>
</evidence>
<feature type="binding site" evidence="14">
    <location>
        <position position="62"/>
    </location>
    <ligand>
        <name>ATP</name>
        <dbReference type="ChEBI" id="CHEBI:30616"/>
    </ligand>
</feature>
<evidence type="ECO:0000256" key="4">
    <source>
        <dbReference type="ARBA" id="ARBA00015492"/>
    </source>
</evidence>
<evidence type="ECO:0000256" key="8">
    <source>
        <dbReference type="ARBA" id="ARBA00022695"/>
    </source>
</evidence>
<dbReference type="Proteomes" id="UP000280296">
    <property type="component" value="Unassembled WGS sequence"/>
</dbReference>
<dbReference type="EC" id="2.7.7.87" evidence="3 13"/>
<gene>
    <name evidence="17" type="ORF">TsocGM_12770</name>
</gene>
<comment type="catalytic activity">
    <reaction evidence="12 13">
        <text>L-threonine + hydrogencarbonate + ATP = L-threonylcarbamoyladenylate + diphosphate + H2O</text>
        <dbReference type="Rhea" id="RHEA:36407"/>
        <dbReference type="ChEBI" id="CHEBI:15377"/>
        <dbReference type="ChEBI" id="CHEBI:17544"/>
        <dbReference type="ChEBI" id="CHEBI:30616"/>
        <dbReference type="ChEBI" id="CHEBI:33019"/>
        <dbReference type="ChEBI" id="CHEBI:57926"/>
        <dbReference type="ChEBI" id="CHEBI:73682"/>
        <dbReference type="EC" id="2.7.7.87"/>
    </reaction>
</comment>
<dbReference type="PROSITE" id="PS51163">
    <property type="entry name" value="YRDC"/>
    <property type="match status" value="1"/>
</dbReference>
<evidence type="ECO:0000256" key="9">
    <source>
        <dbReference type="ARBA" id="ARBA00022741"/>
    </source>
</evidence>
<organism evidence="17 18">
    <name type="scientific">Tautonia sociabilis</name>
    <dbReference type="NCBI Taxonomy" id="2080755"/>
    <lineage>
        <taxon>Bacteria</taxon>
        <taxon>Pseudomonadati</taxon>
        <taxon>Planctomycetota</taxon>
        <taxon>Planctomycetia</taxon>
        <taxon>Isosphaerales</taxon>
        <taxon>Isosphaeraceae</taxon>
        <taxon>Tautonia</taxon>
    </lineage>
</organism>
<dbReference type="GO" id="GO:0000049">
    <property type="term" value="F:tRNA binding"/>
    <property type="evidence" value="ECO:0007669"/>
    <property type="project" value="TreeGrafter"/>
</dbReference>
<feature type="binding site" evidence="14">
    <location>
        <position position="39"/>
    </location>
    <ligand>
        <name>L-threonine</name>
        <dbReference type="ChEBI" id="CHEBI:57926"/>
    </ligand>
</feature>
<evidence type="ECO:0000256" key="5">
    <source>
        <dbReference type="ARBA" id="ARBA00022490"/>
    </source>
</evidence>
<dbReference type="SUPFAM" id="SSF55821">
    <property type="entry name" value="YrdC/RibB"/>
    <property type="match status" value="1"/>
</dbReference>
<evidence type="ECO:0000256" key="10">
    <source>
        <dbReference type="ARBA" id="ARBA00022840"/>
    </source>
</evidence>
<feature type="region of interest" description="Disordered" evidence="15">
    <location>
        <begin position="335"/>
        <end position="358"/>
    </location>
</feature>
<dbReference type="GO" id="GO:0005737">
    <property type="term" value="C:cytoplasm"/>
    <property type="evidence" value="ECO:0007669"/>
    <property type="project" value="UniProtKB-SubCell"/>
</dbReference>
<evidence type="ECO:0000313" key="17">
    <source>
        <dbReference type="EMBL" id="RUL87397.1"/>
    </source>
</evidence>
<dbReference type="FunFam" id="3.90.870.10:FF:000009">
    <property type="entry name" value="Threonylcarbamoyl-AMP synthase, putative"/>
    <property type="match status" value="1"/>
</dbReference>
<keyword evidence="5 13" id="KW-0963">Cytoplasm</keyword>
<dbReference type="EMBL" id="RYZH01000022">
    <property type="protein sequence ID" value="RUL87397.1"/>
    <property type="molecule type" value="Genomic_DNA"/>
</dbReference>
<dbReference type="GO" id="GO:0008033">
    <property type="term" value="P:tRNA processing"/>
    <property type="evidence" value="ECO:0007669"/>
    <property type="project" value="UniProtKB-KW"/>
</dbReference>
<dbReference type="GO" id="GO:0006450">
    <property type="term" value="P:regulation of translational fidelity"/>
    <property type="evidence" value="ECO:0007669"/>
    <property type="project" value="TreeGrafter"/>
</dbReference>
<feature type="binding site" evidence="14">
    <location>
        <position position="121"/>
    </location>
    <ligand>
        <name>ATP</name>
        <dbReference type="ChEBI" id="CHEBI:30616"/>
    </ligand>
</feature>
<dbReference type="Pfam" id="PF03481">
    <property type="entry name" value="Sua5_C"/>
    <property type="match status" value="1"/>
</dbReference>
<feature type="binding site" evidence="14">
    <location>
        <position position="155"/>
    </location>
    <ligand>
        <name>ATP</name>
        <dbReference type="ChEBI" id="CHEBI:30616"/>
    </ligand>
</feature>
<keyword evidence="8 13" id="KW-0548">Nucleotidyltransferase</keyword>
<dbReference type="RefSeq" id="WP_126725761.1">
    <property type="nucleotide sequence ID" value="NZ_RYZH01000022.1"/>
</dbReference>
<dbReference type="AlphaFoldDB" id="A0A432MJL4"/>
<feature type="binding site" evidence="14">
    <location>
        <position position="199"/>
    </location>
    <ligand>
        <name>ATP</name>
        <dbReference type="ChEBI" id="CHEBI:30616"/>
    </ligand>
</feature>
<feature type="domain" description="YrdC-like" evidence="16">
    <location>
        <begin position="17"/>
        <end position="203"/>
    </location>
</feature>
<dbReference type="InterPro" id="IPR005145">
    <property type="entry name" value="Sua5_C"/>
</dbReference>
<dbReference type="GO" id="GO:0005524">
    <property type="term" value="F:ATP binding"/>
    <property type="evidence" value="ECO:0007669"/>
    <property type="project" value="UniProtKB-UniRule"/>
</dbReference>
<comment type="caution">
    <text evidence="17">The sequence shown here is derived from an EMBL/GenBank/DDBJ whole genome shotgun (WGS) entry which is preliminary data.</text>
</comment>
<evidence type="ECO:0000256" key="12">
    <source>
        <dbReference type="ARBA" id="ARBA00048366"/>
    </source>
</evidence>
<feature type="binding site" evidence="14">
    <location>
        <position position="66"/>
    </location>
    <ligand>
        <name>ATP</name>
        <dbReference type="ChEBI" id="CHEBI:30616"/>
    </ligand>
</feature>
<dbReference type="GO" id="GO:0003725">
    <property type="term" value="F:double-stranded RNA binding"/>
    <property type="evidence" value="ECO:0007669"/>
    <property type="project" value="UniProtKB-UniRule"/>
</dbReference>
<dbReference type="PANTHER" id="PTHR17490">
    <property type="entry name" value="SUA5"/>
    <property type="match status" value="1"/>
</dbReference>
<feature type="binding site" evidence="14">
    <location>
        <position position="145"/>
    </location>
    <ligand>
        <name>L-threonine</name>
        <dbReference type="ChEBI" id="CHEBI:57926"/>
    </ligand>
</feature>
<protein>
    <recommendedName>
        <fullName evidence="4 13">Threonylcarbamoyl-AMP synthase</fullName>
        <shortName evidence="13">TC-AMP synthase</shortName>
        <ecNumber evidence="3 13">2.7.7.87</ecNumber>
    </recommendedName>
    <alternativeName>
        <fullName evidence="11 13">L-threonylcarbamoyladenylate synthase</fullName>
    </alternativeName>
</protein>
<dbReference type="InterPro" id="IPR038385">
    <property type="entry name" value="Sua5/YwlC_C"/>
</dbReference>
<dbReference type="Gene3D" id="3.40.50.11030">
    <property type="entry name" value="Threonylcarbamoyl-AMP synthase, C-terminal domain"/>
    <property type="match status" value="1"/>
</dbReference>
<accession>A0A432MJL4</accession>
<evidence type="ECO:0000256" key="1">
    <source>
        <dbReference type="ARBA" id="ARBA00004496"/>
    </source>
</evidence>
<name>A0A432MJL4_9BACT</name>
<evidence type="ECO:0000256" key="3">
    <source>
        <dbReference type="ARBA" id="ARBA00012584"/>
    </source>
</evidence>
<keyword evidence="6 13" id="KW-0808">Transferase</keyword>
<keyword evidence="7 13" id="KW-0819">tRNA processing</keyword>
<evidence type="ECO:0000256" key="13">
    <source>
        <dbReference type="PIRNR" id="PIRNR004930"/>
    </source>
</evidence>
<dbReference type="PANTHER" id="PTHR17490:SF16">
    <property type="entry name" value="THREONYLCARBAMOYL-AMP SYNTHASE"/>
    <property type="match status" value="1"/>
</dbReference>
<evidence type="ECO:0000313" key="18">
    <source>
        <dbReference type="Proteomes" id="UP000280296"/>
    </source>
</evidence>
<feature type="binding site" evidence="14">
    <location>
        <position position="147"/>
    </location>
    <ligand>
        <name>ATP</name>
        <dbReference type="ChEBI" id="CHEBI:30616"/>
    </ligand>
</feature>
<feature type="compositionally biased region" description="Basic and acidic residues" evidence="15">
    <location>
        <begin position="348"/>
        <end position="358"/>
    </location>
</feature>
<feature type="binding site" evidence="14">
    <location>
        <position position="242"/>
    </location>
    <ligand>
        <name>ATP</name>
        <dbReference type="ChEBI" id="CHEBI:30616"/>
    </ligand>
</feature>
<dbReference type="NCBIfam" id="TIGR00057">
    <property type="entry name" value="L-threonylcarbamoyladenylate synthase"/>
    <property type="match status" value="1"/>
</dbReference>
<dbReference type="Gene3D" id="3.90.870.10">
    <property type="entry name" value="DHBP synthase"/>
    <property type="match status" value="1"/>
</dbReference>
<sequence>MIPATPIRSIALDDLDAPALAEAAVLLRSGGLVAFPTETVYGLGADATNPAAVSRIFAAKGRPPTNPLIVHADGIDLARRCVAEWPKSADLLARRFWPGPLTLVLPRSRIIPDVVTGGRATVGVRVPAVAEARALIARVGRPLAAPSANRSNGISPTRAEHVSQDLNGRIDLILDAGPTAVGLESTVLDLTSDPPRILRPGPITADEIAEALGFPVLPSSPTVAIASPGPAAASPGLMAVHYAPRTPAIRIEPGESPPPSPTGALLAVIVVGGEPRDLSELEPCLRIDLPDPVAASKSLYDALHRCDSSEADRILIRMPPDLPPWVAIRDRLRRATAPAEPGRAPGIRYDREDPRSYR</sequence>
<evidence type="ECO:0000256" key="14">
    <source>
        <dbReference type="PIRSR" id="PIRSR004930-1"/>
    </source>
</evidence>
<proteinExistence type="inferred from homology"/>
<dbReference type="GO" id="GO:0061710">
    <property type="term" value="F:L-threonylcarbamoyladenylate synthase"/>
    <property type="evidence" value="ECO:0007669"/>
    <property type="project" value="UniProtKB-EC"/>
</dbReference>
<dbReference type="Pfam" id="PF01300">
    <property type="entry name" value="Sua5_yciO_yrdC"/>
    <property type="match status" value="1"/>
</dbReference>
<evidence type="ECO:0000256" key="6">
    <source>
        <dbReference type="ARBA" id="ARBA00022679"/>
    </source>
</evidence>
<evidence type="ECO:0000256" key="15">
    <source>
        <dbReference type="SAM" id="MobiDB-lite"/>
    </source>
</evidence>
<evidence type="ECO:0000256" key="7">
    <source>
        <dbReference type="ARBA" id="ARBA00022694"/>
    </source>
</evidence>
<keyword evidence="10 13" id="KW-0067">ATP-binding</keyword>
<dbReference type="InterPro" id="IPR006070">
    <property type="entry name" value="Sua5-like_dom"/>
</dbReference>
<reference evidence="17 18" key="2">
    <citation type="submission" date="2019-01" db="EMBL/GenBank/DDBJ databases">
        <title>Tautonia sociabilis, a novel thermotolerant planctomycete of Isosphaeraceae family, isolated from a 4000 m deep subterranean habitat.</title>
        <authorList>
            <person name="Kovaleva O.L."/>
            <person name="Elcheninov A.G."/>
            <person name="Van Heerden E."/>
            <person name="Toshchakov S.V."/>
            <person name="Novikov A."/>
            <person name="Bonch-Osmolovskaya E.A."/>
            <person name="Kublanov I.V."/>
        </authorList>
    </citation>
    <scope>NUCLEOTIDE SEQUENCE [LARGE SCALE GENOMIC DNA]</scope>
    <source>
        <strain evidence="17 18">GM2012</strain>
    </source>
</reference>
<dbReference type="InterPro" id="IPR010923">
    <property type="entry name" value="T(6)A37_SUA5"/>
</dbReference>
<keyword evidence="9 13" id="KW-0547">Nucleotide-binding</keyword>
<evidence type="ECO:0000256" key="2">
    <source>
        <dbReference type="ARBA" id="ARBA00007663"/>
    </source>
</evidence>
<evidence type="ECO:0000256" key="11">
    <source>
        <dbReference type="ARBA" id="ARBA00029774"/>
    </source>
</evidence>
<comment type="function">
    <text evidence="13">Required for the formation of a threonylcarbamoyl group on adenosine at position 37 (t(6)A37) in tRNAs that read codons beginning with adenine.</text>
</comment>
<comment type="similarity">
    <text evidence="2 13">Belongs to the SUA5 family.</text>
</comment>
<dbReference type="InterPro" id="IPR050156">
    <property type="entry name" value="TC-AMP_synthase_SUA5"/>
</dbReference>
<keyword evidence="18" id="KW-1185">Reference proteome</keyword>
<dbReference type="OrthoDB" id="9814580at2"/>
<feature type="binding site" evidence="14">
    <location>
        <position position="71"/>
    </location>
    <ligand>
        <name>L-threonine</name>
        <dbReference type="ChEBI" id="CHEBI:57926"/>
    </ligand>
</feature>
<dbReference type="InterPro" id="IPR017945">
    <property type="entry name" value="DHBP_synth_RibB-like_a/b_dom"/>
</dbReference>
<dbReference type="PIRSF" id="PIRSF004930">
    <property type="entry name" value="Tln_factor_SUA5"/>
    <property type="match status" value="1"/>
</dbReference>
<feature type="binding site" evidence="14">
    <location>
        <position position="125"/>
    </location>
    <ligand>
        <name>L-threonine</name>
        <dbReference type="ChEBI" id="CHEBI:57926"/>
    </ligand>
</feature>
<reference evidence="17 18" key="1">
    <citation type="submission" date="2018-12" db="EMBL/GenBank/DDBJ databases">
        <authorList>
            <person name="Toschakov S.V."/>
        </authorList>
    </citation>
    <scope>NUCLEOTIDE SEQUENCE [LARGE SCALE GENOMIC DNA]</scope>
    <source>
        <strain evidence="17 18">GM2012</strain>
    </source>
</reference>
<comment type="subcellular location">
    <subcellularLocation>
        <location evidence="1 13">Cytoplasm</location>
    </subcellularLocation>
</comment>